<evidence type="ECO:0000313" key="2">
    <source>
        <dbReference type="EMBL" id="MXQ09959.1"/>
    </source>
</evidence>
<reference evidence="2 3" key="2">
    <citation type="submission" date="2020-01" db="EMBL/GenBank/DDBJ databases">
        <title>Microvirga sp. nov., an arsenate reduction bacterium isolated from Tibet hotspring sediments.</title>
        <authorList>
            <person name="Xian W.-D."/>
            <person name="Li W.-J."/>
        </authorList>
    </citation>
    <scope>NUCLEOTIDE SEQUENCE [LARGE SCALE GENOMIC DNA]</scope>
    <source>
        <strain evidence="2 3">KCTC 23863</strain>
    </source>
</reference>
<reference evidence="2 3" key="1">
    <citation type="submission" date="2019-12" db="EMBL/GenBank/DDBJ databases">
        <authorList>
            <person name="Yuan C.-G."/>
        </authorList>
    </citation>
    <scope>NUCLEOTIDE SEQUENCE [LARGE SCALE GENOMIC DNA]</scope>
    <source>
        <strain evidence="2 3">KCTC 23863</strain>
    </source>
</reference>
<gene>
    <name evidence="2" type="ORF">GR328_00510</name>
</gene>
<organism evidence="2 3">
    <name type="scientific">Microvirga makkahensis</name>
    <dbReference type="NCBI Taxonomy" id="1128670"/>
    <lineage>
        <taxon>Bacteria</taxon>
        <taxon>Pseudomonadati</taxon>
        <taxon>Pseudomonadota</taxon>
        <taxon>Alphaproteobacteria</taxon>
        <taxon>Hyphomicrobiales</taxon>
        <taxon>Methylobacteriaceae</taxon>
        <taxon>Microvirga</taxon>
    </lineage>
</organism>
<dbReference type="AlphaFoldDB" id="A0A7X3MMV0"/>
<dbReference type="RefSeq" id="WP_160882577.1">
    <property type="nucleotide sequence ID" value="NZ_WURB01000001.1"/>
</dbReference>
<proteinExistence type="predicted"/>
<sequence length="50" mass="5475">MAAQRSRLSWDSKGYQGEDRQLRPRVPLIPALVGTLALLNIASTVLALVE</sequence>
<dbReference type="EMBL" id="WURB01000001">
    <property type="protein sequence ID" value="MXQ09959.1"/>
    <property type="molecule type" value="Genomic_DNA"/>
</dbReference>
<evidence type="ECO:0000313" key="3">
    <source>
        <dbReference type="Proteomes" id="UP000436483"/>
    </source>
</evidence>
<keyword evidence="1" id="KW-0472">Membrane</keyword>
<keyword evidence="3" id="KW-1185">Reference proteome</keyword>
<feature type="transmembrane region" description="Helical" evidence="1">
    <location>
        <begin position="28"/>
        <end position="49"/>
    </location>
</feature>
<dbReference type="OrthoDB" id="9971099at2"/>
<name>A0A7X3MMV0_9HYPH</name>
<keyword evidence="1" id="KW-1133">Transmembrane helix</keyword>
<dbReference type="Proteomes" id="UP000436483">
    <property type="component" value="Unassembled WGS sequence"/>
</dbReference>
<accession>A0A7X3MMV0</accession>
<keyword evidence="1" id="KW-0812">Transmembrane</keyword>
<protein>
    <submittedName>
        <fullName evidence="2">Uncharacterized protein</fullName>
    </submittedName>
</protein>
<comment type="caution">
    <text evidence="2">The sequence shown here is derived from an EMBL/GenBank/DDBJ whole genome shotgun (WGS) entry which is preliminary data.</text>
</comment>
<evidence type="ECO:0000256" key="1">
    <source>
        <dbReference type="SAM" id="Phobius"/>
    </source>
</evidence>